<keyword evidence="3" id="KW-1185">Reference proteome</keyword>
<feature type="region of interest" description="Disordered" evidence="1">
    <location>
        <begin position="66"/>
        <end position="87"/>
    </location>
</feature>
<dbReference type="EMBL" id="JAULSR010000011">
    <property type="protein sequence ID" value="KAK0609912.1"/>
    <property type="molecule type" value="Genomic_DNA"/>
</dbReference>
<accession>A0AA39W9P5</accession>
<name>A0AA39W9P5_9PEZI</name>
<dbReference type="AlphaFoldDB" id="A0AA39W9P5"/>
<protein>
    <submittedName>
        <fullName evidence="2">Uncharacterized protein</fullName>
    </submittedName>
</protein>
<evidence type="ECO:0000313" key="2">
    <source>
        <dbReference type="EMBL" id="KAK0609912.1"/>
    </source>
</evidence>
<gene>
    <name evidence="2" type="ORF">B0T17DRAFT_545513</name>
</gene>
<sequence>MDIYSNICCSRADTPSMVLCYTKSHQTFAPKQFFCYVSKEQPTARNKATRSLGSQQWFTIQPNKSSFEWTSHPTKRGHSIERRKSRK</sequence>
<proteinExistence type="predicted"/>
<comment type="caution">
    <text evidence="2">The sequence shown here is derived from an EMBL/GenBank/DDBJ whole genome shotgun (WGS) entry which is preliminary data.</text>
</comment>
<organism evidence="2 3">
    <name type="scientific">Bombardia bombarda</name>
    <dbReference type="NCBI Taxonomy" id="252184"/>
    <lineage>
        <taxon>Eukaryota</taxon>
        <taxon>Fungi</taxon>
        <taxon>Dikarya</taxon>
        <taxon>Ascomycota</taxon>
        <taxon>Pezizomycotina</taxon>
        <taxon>Sordariomycetes</taxon>
        <taxon>Sordariomycetidae</taxon>
        <taxon>Sordariales</taxon>
        <taxon>Lasiosphaeriaceae</taxon>
        <taxon>Bombardia</taxon>
    </lineage>
</organism>
<evidence type="ECO:0000256" key="1">
    <source>
        <dbReference type="SAM" id="MobiDB-lite"/>
    </source>
</evidence>
<evidence type="ECO:0000313" key="3">
    <source>
        <dbReference type="Proteomes" id="UP001174934"/>
    </source>
</evidence>
<feature type="compositionally biased region" description="Basic and acidic residues" evidence="1">
    <location>
        <begin position="78"/>
        <end position="87"/>
    </location>
</feature>
<dbReference type="Proteomes" id="UP001174934">
    <property type="component" value="Unassembled WGS sequence"/>
</dbReference>
<reference evidence="2" key="1">
    <citation type="submission" date="2023-06" db="EMBL/GenBank/DDBJ databases">
        <title>Genome-scale phylogeny and comparative genomics of the fungal order Sordariales.</title>
        <authorList>
            <consortium name="Lawrence Berkeley National Laboratory"/>
            <person name="Hensen N."/>
            <person name="Bonometti L."/>
            <person name="Westerberg I."/>
            <person name="Brannstrom I.O."/>
            <person name="Guillou S."/>
            <person name="Cros-Aarteil S."/>
            <person name="Calhoun S."/>
            <person name="Haridas S."/>
            <person name="Kuo A."/>
            <person name="Mondo S."/>
            <person name="Pangilinan J."/>
            <person name="Riley R."/>
            <person name="LaButti K."/>
            <person name="Andreopoulos B."/>
            <person name="Lipzen A."/>
            <person name="Chen C."/>
            <person name="Yanf M."/>
            <person name="Daum C."/>
            <person name="Ng V."/>
            <person name="Clum A."/>
            <person name="Steindorff A."/>
            <person name="Ohm R."/>
            <person name="Martin F."/>
            <person name="Silar P."/>
            <person name="Natvig D."/>
            <person name="Lalanne C."/>
            <person name="Gautier V."/>
            <person name="Ament-velasquez S.L."/>
            <person name="Kruys A."/>
            <person name="Hutchinson M.I."/>
            <person name="Powell A.J."/>
            <person name="Barry K."/>
            <person name="Miller A.N."/>
            <person name="Grigoriev I.V."/>
            <person name="Debuchy R."/>
            <person name="Gladieux P."/>
            <person name="Thoren M.H."/>
            <person name="Johannesson H."/>
        </authorList>
    </citation>
    <scope>NUCLEOTIDE SEQUENCE</scope>
    <source>
        <strain evidence="2">SMH3391-2</strain>
    </source>
</reference>